<reference evidence="1" key="1">
    <citation type="journal article" date="2014" name="Front. Microbiol.">
        <title>High frequency of phylogenetically diverse reductive dehalogenase-homologous genes in deep subseafloor sedimentary metagenomes.</title>
        <authorList>
            <person name="Kawai M."/>
            <person name="Futagami T."/>
            <person name="Toyoda A."/>
            <person name="Takaki Y."/>
            <person name="Nishi S."/>
            <person name="Hori S."/>
            <person name="Arai W."/>
            <person name="Tsubouchi T."/>
            <person name="Morono Y."/>
            <person name="Uchiyama I."/>
            <person name="Ito T."/>
            <person name="Fujiyama A."/>
            <person name="Inagaki F."/>
            <person name="Takami H."/>
        </authorList>
    </citation>
    <scope>NUCLEOTIDE SEQUENCE</scope>
    <source>
        <strain evidence="1">Expedition CK06-06</strain>
    </source>
</reference>
<protein>
    <submittedName>
        <fullName evidence="1">Uncharacterized protein</fullName>
    </submittedName>
</protein>
<dbReference type="AlphaFoldDB" id="X0VVV8"/>
<evidence type="ECO:0000313" key="1">
    <source>
        <dbReference type="EMBL" id="GAG16568.1"/>
    </source>
</evidence>
<organism evidence="1">
    <name type="scientific">marine sediment metagenome</name>
    <dbReference type="NCBI Taxonomy" id="412755"/>
    <lineage>
        <taxon>unclassified sequences</taxon>
        <taxon>metagenomes</taxon>
        <taxon>ecological metagenomes</taxon>
    </lineage>
</organism>
<proteinExistence type="predicted"/>
<dbReference type="EMBL" id="BARS01039227">
    <property type="protein sequence ID" value="GAG16568.1"/>
    <property type="molecule type" value="Genomic_DNA"/>
</dbReference>
<gene>
    <name evidence="1" type="ORF">S01H1_59927</name>
</gene>
<accession>X0VVV8</accession>
<sequence length="201" mass="22133">MGLLENEEVTIIRPGGGSYVKGHYSELDPLVIIVWASVQPINDDELLLLSEGNRNAGTLKFYSESEIKTDDVLRRKKYNSAQENTCTVDTGLVDTDYTCTINETVFTYNSSDDTDPILIVAGLVSQISAGSEPITVTDNLDGTYTVVGNVYGTPFIIAVDANQSFVVDVINVVKEYKALQNKDYSVHSISYYKVYGFLMGK</sequence>
<comment type="caution">
    <text evidence="1">The sequence shown here is derived from an EMBL/GenBank/DDBJ whole genome shotgun (WGS) entry which is preliminary data.</text>
</comment>
<name>X0VVV8_9ZZZZ</name>